<keyword evidence="4" id="KW-0677">Repeat</keyword>
<dbReference type="GO" id="GO:0005737">
    <property type="term" value="C:cytoplasm"/>
    <property type="evidence" value="ECO:0007669"/>
    <property type="project" value="TreeGrafter"/>
</dbReference>
<gene>
    <name evidence="11" type="ORF">TRFO_07676</name>
</gene>
<evidence type="ECO:0000256" key="7">
    <source>
        <dbReference type="ARBA" id="ARBA00022840"/>
    </source>
</evidence>
<dbReference type="PANTHER" id="PTHR11139">
    <property type="entry name" value="ATAXIA TELANGIECTASIA MUTATED ATM -RELATED"/>
    <property type="match status" value="1"/>
</dbReference>
<dbReference type="PROSITE" id="PS51190">
    <property type="entry name" value="FATC"/>
    <property type="match status" value="1"/>
</dbReference>
<keyword evidence="5" id="KW-0547">Nucleotide-binding</keyword>
<evidence type="ECO:0000256" key="6">
    <source>
        <dbReference type="ARBA" id="ARBA00022777"/>
    </source>
</evidence>
<dbReference type="GeneID" id="94828526"/>
<dbReference type="Proteomes" id="UP000179807">
    <property type="component" value="Unassembled WGS sequence"/>
</dbReference>
<dbReference type="InterPro" id="IPR018936">
    <property type="entry name" value="PI3/4_kinase_CS"/>
</dbReference>
<dbReference type="SMART" id="SM00146">
    <property type="entry name" value="PI3Kc"/>
    <property type="match status" value="1"/>
</dbReference>
<dbReference type="SMART" id="SM01345">
    <property type="entry name" value="Rapamycin_bind"/>
    <property type="match status" value="1"/>
</dbReference>
<name>A0A1J4JQI0_9EUKA</name>
<evidence type="ECO:0000313" key="12">
    <source>
        <dbReference type="Proteomes" id="UP000179807"/>
    </source>
</evidence>
<comment type="similarity">
    <text evidence="1">Belongs to the PI3/PI4-kinase family.</text>
</comment>
<evidence type="ECO:0000259" key="9">
    <source>
        <dbReference type="PROSITE" id="PS50290"/>
    </source>
</evidence>
<evidence type="ECO:0000259" key="10">
    <source>
        <dbReference type="PROSITE" id="PS51190"/>
    </source>
</evidence>
<dbReference type="GO" id="GO:0005524">
    <property type="term" value="F:ATP binding"/>
    <property type="evidence" value="ECO:0007669"/>
    <property type="project" value="UniProtKB-KW"/>
</dbReference>
<protein>
    <recommendedName>
        <fullName evidence="2">non-specific serine/threonine protein kinase</fullName>
        <ecNumber evidence="2">2.7.11.1</ecNumber>
    </recommendedName>
</protein>
<sequence length="2346" mass="274431">MECFSNINSFFIPNPACDYLLWKNEYDRLLVFFKKRLPILREDKLIQLNQKWGNETRILEPPEQRLTIINKFVFMTVHYYFFRSVESLAPIITFISTFLTNEDRILVKTAIKSLERLSLIAKEGELIFSEPLKYANDWLKSNNSNNAFNSGVILKHARKVVKNEVIQTIHSYWDSIVINAVEGDEEVQKYYLKIIKFFDRNVSLKQTPERANFISKINFYQYDKLSQIYAMLFIIYHDYFIRRQLLVNEVHQLMLTCKSICEKNHYFTHDSNMINLVYKIIQILINIIMNYEWKDFDPSLLQFFLTFFPSNSISFAIEKKYFTDIETALDFLGKCSFKCSENFCRFKILSTIFKTYSNIEIDYAKFEIEELCSHAAECIKLRPFLLSEHKKSLILKNLLTPNLIDECIVEDVLLFCRLPYLFDNQDRIINSLARLQKSSSKKMRLIYLDVVSLLKNENAKNNIFVNIALTEYDKEIRFNAVQKITPNSIISTNEDFYSLLYDSCFKIRRIMINYMDLCIMYHPLYAIPVFNNYIKKIFFDISANSESKYGSKFASLLKLVASHAFQNQNMNSYDYSKDIIDISLSILNKRNETKYYKQFSNKYSKHTSFSSSSNSVSSVSISEKGNDNQSSVSDYSVFQKDDFANETLYQRISRLSQNTTKIIMQPLEEQILLICNESYLNKRDRNLIKSLANLGKVVESYLPSILDAFCTIFKTQREDKLLITATKSLAKIALQTYDGLNIRRQCHDLLPPLLEILTTTQNESLVISILKLFGSSFDSVECDMPTKLLYPHDLTKIEFTNFILSTILSSIGELNCRSMKAITIVFENDPENASCHASNVITLFMNAINKAHSQVIAPMFKMLTSISLQCPLEIIPMIPQFITFIEKHIDQYCCMKMCSYLCIHILTDFQVIASHFFNIILNKINSCGIKYFKYALHFLTLMILRNLQPFDIFLSTLESMKNISKEHAFYIVKNLTIIIQSSDINYFSSRIVSLALSLPTNVDNLLFSIAVFQDFQIAYLHFVRPDLDFSPVEKFLATRKMHTKEISDFINIVSFPKIIKPFTKPYSKKYHYFLEFEYPDENSIPKFVNSLIAYTMTNSPLATIRGCIEFINFRRHILKQLFPLAFLTIWKEASEEDKQYFSSIIENIIQKHHKIESILFELIQFMDKSNYPFAIDYIKAAEKSKSIHYKFFLLHREYIHGNMKVLPDLMRSAVELNKINTLKSYFQKAEPNLDKKLAAEFSGYLNDWKKALAIYKEIQAPFSKEIYCYTNMNAYNEIYDLEYKFNSLEDPAEKEATLLPFLWVYFQNRENTKIENHLKSIDHFDDSVPHYIFLILYLISVKRYSEAKQCIQKAFQLVANDRMILRNGDKFQVQDQISHLQLLYECQEMLDFKSYQVNTRVDISSIWKHRIKFFNRNEATWERMIVLRNLVMPIKTNPLFYLNIVSCLRKAGYLSLIDYYFKNNFDYSLNGSIVIEMLKITLASGQKDNFFNGIKCGVSFISFANKKEHLYAMIANKITFPFTFIYQLSQQPAFDSEVQSYISDYFDTQSFSNALNFLHTQSFQQQYSFLLHLCFKFPQRIYSSHLQLMVSDVFTKDFFFEICFLYAKYNTLNQFNSFSCFRTAAKYIKAALNFNPNNAKAWKWLAFSYMRLFSILNDNPNAYLEKPEIDDIIDFYERLSSDELQKQIEGKIKQLPEAQYSGDLNNTLEKENIAEIGHLELSDKKSMNHNLRQYIQSVIEFRKKIQNSILLTSNPNFYGVQAIVILLKVIRFYPSNTLEHLCQLFSVLFTMPNSELLTNSIIEEIIHIPSNYILKMIPQITAHMNHPDKQISEIAHQLLFNVGIDNFQDVFFPLNLYKLSGSTIAENIIENLTVHNVEIAADARLFADGMIRSSSTWFEEWKRVIEIASRNQQQSKDLLQNLFDKYKNPCCELDSLFIASYGHFITKIETLFHKNTEENSKKIWMYLNRLHASLQLAVSKLCNIILNKISESLASKRGFTLRVPGGSGEMMESIESVMEILGTQQRPRSVFILGSNGERTQYLLKGNEDLRLDERIMQFFALINTILRHSRIENLQINDYQIIPLSKNAGLIIWVTQSLTMHQAITNYREVIGTDTKLENKIDEEFSGNKYIHMNSIQKIELFEHVAEQCKATELFEMLWRYAPSAVSWISQVQNFTSTTALMSMVGYIIGLGDRHPSNILLQKNTGRVIHIDFGETFESTIIRKNFPEKVPFRLTRILVNTLEGSTTGGYFWKMCVDVMKILRKQRATLAAQLVIFFQEPMEFDEEDNNFRNKKTMDRILTKLEGSEFDNEKKQISVEKQVQKLIDIAADYKNYCRHYLGWCPFW</sequence>
<evidence type="ECO:0000256" key="3">
    <source>
        <dbReference type="ARBA" id="ARBA00022679"/>
    </source>
</evidence>
<feature type="domain" description="FATC" evidence="10">
    <location>
        <begin position="2314"/>
        <end position="2346"/>
    </location>
</feature>
<comment type="catalytic activity">
    <reaction evidence="8">
        <text>L-seryl-[protein] + ATP = O-phospho-L-seryl-[protein] + ADP + H(+)</text>
        <dbReference type="Rhea" id="RHEA:17989"/>
        <dbReference type="Rhea" id="RHEA-COMP:9863"/>
        <dbReference type="Rhea" id="RHEA-COMP:11604"/>
        <dbReference type="ChEBI" id="CHEBI:15378"/>
        <dbReference type="ChEBI" id="CHEBI:29999"/>
        <dbReference type="ChEBI" id="CHEBI:30616"/>
        <dbReference type="ChEBI" id="CHEBI:83421"/>
        <dbReference type="ChEBI" id="CHEBI:456216"/>
        <dbReference type="EC" id="2.7.11.1"/>
    </reaction>
</comment>
<dbReference type="InterPro" id="IPR011009">
    <property type="entry name" value="Kinase-like_dom_sf"/>
</dbReference>
<dbReference type="InterPro" id="IPR009076">
    <property type="entry name" value="FRB_dom"/>
</dbReference>
<keyword evidence="7" id="KW-0067">ATP-binding</keyword>
<dbReference type="InterPro" id="IPR003152">
    <property type="entry name" value="FATC_dom"/>
</dbReference>
<organism evidence="11 12">
    <name type="scientific">Tritrichomonas foetus</name>
    <dbReference type="NCBI Taxonomy" id="1144522"/>
    <lineage>
        <taxon>Eukaryota</taxon>
        <taxon>Metamonada</taxon>
        <taxon>Parabasalia</taxon>
        <taxon>Tritrichomonadida</taxon>
        <taxon>Tritrichomonadidae</taxon>
        <taxon>Tritrichomonas</taxon>
    </lineage>
</organism>
<evidence type="ECO:0000256" key="1">
    <source>
        <dbReference type="ARBA" id="ARBA00011031"/>
    </source>
</evidence>
<dbReference type="SUPFAM" id="SSF48371">
    <property type="entry name" value="ARM repeat"/>
    <property type="match status" value="1"/>
</dbReference>
<dbReference type="InterPro" id="IPR050517">
    <property type="entry name" value="DDR_Repair_Kinase"/>
</dbReference>
<evidence type="ECO:0000256" key="2">
    <source>
        <dbReference type="ARBA" id="ARBA00012513"/>
    </source>
</evidence>
<dbReference type="GO" id="GO:0016242">
    <property type="term" value="P:negative regulation of macroautophagy"/>
    <property type="evidence" value="ECO:0007669"/>
    <property type="project" value="TreeGrafter"/>
</dbReference>
<dbReference type="Pfam" id="PF02260">
    <property type="entry name" value="FATC"/>
    <property type="match status" value="1"/>
</dbReference>
<dbReference type="Gene3D" id="1.10.1070.11">
    <property type="entry name" value="Phosphatidylinositol 3-/4-kinase, catalytic domain"/>
    <property type="match status" value="1"/>
</dbReference>
<reference evidence="11" key="1">
    <citation type="submission" date="2016-10" db="EMBL/GenBank/DDBJ databases">
        <authorList>
            <person name="Benchimol M."/>
            <person name="Almeida L.G."/>
            <person name="Vasconcelos A.T."/>
            <person name="Perreira-Neves A."/>
            <person name="Rosa I.A."/>
            <person name="Tasca T."/>
            <person name="Bogo M.R."/>
            <person name="de Souza W."/>
        </authorList>
    </citation>
    <scope>NUCLEOTIDE SEQUENCE [LARGE SCALE GENOMIC DNA]</scope>
    <source>
        <strain evidence="11">K</strain>
    </source>
</reference>
<dbReference type="GO" id="GO:0044877">
    <property type="term" value="F:protein-containing complex binding"/>
    <property type="evidence" value="ECO:0007669"/>
    <property type="project" value="InterPro"/>
</dbReference>
<dbReference type="GO" id="GO:0005634">
    <property type="term" value="C:nucleus"/>
    <property type="evidence" value="ECO:0007669"/>
    <property type="project" value="TreeGrafter"/>
</dbReference>
<dbReference type="Gene3D" id="3.30.1010.10">
    <property type="entry name" value="Phosphatidylinositol 3-kinase Catalytic Subunit, Chain A, domain 4"/>
    <property type="match status" value="1"/>
</dbReference>
<evidence type="ECO:0000313" key="11">
    <source>
        <dbReference type="EMBL" id="OHT01010.1"/>
    </source>
</evidence>
<accession>A0A1J4JQI0</accession>
<dbReference type="GO" id="GO:0031929">
    <property type="term" value="P:TOR signaling"/>
    <property type="evidence" value="ECO:0007669"/>
    <property type="project" value="TreeGrafter"/>
</dbReference>
<dbReference type="InterPro" id="IPR003151">
    <property type="entry name" value="PIK-rel_kinase_FAT"/>
</dbReference>
<dbReference type="InterPro" id="IPR036940">
    <property type="entry name" value="PI3/4_kinase_cat_sf"/>
</dbReference>
<dbReference type="PROSITE" id="PS50290">
    <property type="entry name" value="PI3_4_KINASE_3"/>
    <property type="match status" value="1"/>
</dbReference>
<evidence type="ECO:0000256" key="8">
    <source>
        <dbReference type="ARBA" id="ARBA00048679"/>
    </source>
</evidence>
<evidence type="ECO:0000256" key="4">
    <source>
        <dbReference type="ARBA" id="ARBA00022737"/>
    </source>
</evidence>
<dbReference type="Pfam" id="PF02259">
    <property type="entry name" value="FAT"/>
    <property type="match status" value="1"/>
</dbReference>
<keyword evidence="12" id="KW-1185">Reference proteome</keyword>
<dbReference type="GO" id="GO:0031931">
    <property type="term" value="C:TORC1 complex"/>
    <property type="evidence" value="ECO:0007669"/>
    <property type="project" value="TreeGrafter"/>
</dbReference>
<dbReference type="OrthoDB" id="381190at2759"/>
<dbReference type="SUPFAM" id="SSF56112">
    <property type="entry name" value="Protein kinase-like (PK-like)"/>
    <property type="match status" value="1"/>
</dbReference>
<dbReference type="InterPro" id="IPR000403">
    <property type="entry name" value="PI3/4_kinase_cat_dom"/>
</dbReference>
<comment type="caution">
    <text evidence="11">The sequence shown here is derived from an EMBL/GenBank/DDBJ whole genome shotgun (WGS) entry which is preliminary data.</text>
</comment>
<dbReference type="PROSITE" id="PS00916">
    <property type="entry name" value="PI3_4_KINASE_2"/>
    <property type="match status" value="1"/>
</dbReference>
<dbReference type="VEuPathDB" id="TrichDB:TRFO_07676"/>
<keyword evidence="6" id="KW-0418">Kinase</keyword>
<dbReference type="RefSeq" id="XP_068354146.1">
    <property type="nucleotide sequence ID" value="XM_068493822.1"/>
</dbReference>
<dbReference type="Pfam" id="PF08771">
    <property type="entry name" value="FRB_dom"/>
    <property type="match status" value="1"/>
</dbReference>
<evidence type="ECO:0000256" key="5">
    <source>
        <dbReference type="ARBA" id="ARBA00022741"/>
    </source>
</evidence>
<dbReference type="PANTHER" id="PTHR11139:SF9">
    <property type="entry name" value="SERINE_THREONINE-PROTEIN KINASE MTOR"/>
    <property type="match status" value="1"/>
</dbReference>
<dbReference type="InterPro" id="IPR016024">
    <property type="entry name" value="ARM-type_fold"/>
</dbReference>
<dbReference type="EC" id="2.7.11.1" evidence="2"/>
<feature type="domain" description="PI3K/PI4K catalytic" evidence="9">
    <location>
        <begin position="2014"/>
        <end position="2330"/>
    </location>
</feature>
<dbReference type="GO" id="GO:0004674">
    <property type="term" value="F:protein serine/threonine kinase activity"/>
    <property type="evidence" value="ECO:0007669"/>
    <property type="project" value="UniProtKB-EC"/>
</dbReference>
<dbReference type="SMART" id="SM01343">
    <property type="entry name" value="FATC"/>
    <property type="match status" value="1"/>
</dbReference>
<keyword evidence="3" id="KW-0808">Transferase</keyword>
<proteinExistence type="inferred from homology"/>
<dbReference type="GO" id="GO:0031932">
    <property type="term" value="C:TORC2 complex"/>
    <property type="evidence" value="ECO:0007669"/>
    <property type="project" value="TreeGrafter"/>
</dbReference>
<dbReference type="EMBL" id="MLAK01000927">
    <property type="protein sequence ID" value="OHT01010.1"/>
    <property type="molecule type" value="Genomic_DNA"/>
</dbReference>
<dbReference type="Pfam" id="PF00454">
    <property type="entry name" value="PI3_PI4_kinase"/>
    <property type="match status" value="1"/>
</dbReference>